<dbReference type="InterPro" id="IPR047057">
    <property type="entry name" value="MerR_fam"/>
</dbReference>
<dbReference type="GO" id="GO:0003677">
    <property type="term" value="F:DNA binding"/>
    <property type="evidence" value="ECO:0007669"/>
    <property type="project" value="UniProtKB-KW"/>
</dbReference>
<dbReference type="EMBL" id="UOEU01000769">
    <property type="protein sequence ID" value="VAW39897.1"/>
    <property type="molecule type" value="Genomic_DNA"/>
</dbReference>
<protein>
    <recommendedName>
        <fullName evidence="5">HTH merR-type domain-containing protein</fullName>
    </recommendedName>
</protein>
<dbReference type="Gene3D" id="1.10.1660.10">
    <property type="match status" value="1"/>
</dbReference>
<evidence type="ECO:0000256" key="4">
    <source>
        <dbReference type="SAM" id="Coils"/>
    </source>
</evidence>
<accession>A0A3B0VNH3</accession>
<keyword evidence="4" id="KW-0175">Coiled coil</keyword>
<keyword evidence="1" id="KW-0805">Transcription regulation</keyword>
<dbReference type="AlphaFoldDB" id="A0A3B0VNH3"/>
<dbReference type="GO" id="GO:0003700">
    <property type="term" value="F:DNA-binding transcription factor activity"/>
    <property type="evidence" value="ECO:0007669"/>
    <property type="project" value="InterPro"/>
</dbReference>
<evidence type="ECO:0000256" key="3">
    <source>
        <dbReference type="ARBA" id="ARBA00023163"/>
    </source>
</evidence>
<keyword evidence="3" id="KW-0804">Transcription</keyword>
<evidence type="ECO:0000256" key="1">
    <source>
        <dbReference type="ARBA" id="ARBA00023015"/>
    </source>
</evidence>
<feature type="domain" description="HTH merR-type" evidence="5">
    <location>
        <begin position="1"/>
        <end position="73"/>
    </location>
</feature>
<dbReference type="PROSITE" id="PS50937">
    <property type="entry name" value="HTH_MERR_2"/>
    <property type="match status" value="1"/>
</dbReference>
<dbReference type="PANTHER" id="PTHR30204:SF94">
    <property type="entry name" value="HEAVY METAL-DEPENDENT TRANSCRIPTIONAL REGULATOR HI_0293-RELATED"/>
    <property type="match status" value="1"/>
</dbReference>
<evidence type="ECO:0000256" key="2">
    <source>
        <dbReference type="ARBA" id="ARBA00023125"/>
    </source>
</evidence>
<proteinExistence type="predicted"/>
<dbReference type="PANTHER" id="PTHR30204">
    <property type="entry name" value="REDOX-CYCLING DRUG-SENSING TRANSCRIPTIONAL ACTIVATOR SOXR"/>
    <property type="match status" value="1"/>
</dbReference>
<dbReference type="Pfam" id="PF09278">
    <property type="entry name" value="MerR-DNA-bind"/>
    <property type="match status" value="1"/>
</dbReference>
<keyword evidence="2" id="KW-0238">DNA-binding</keyword>
<dbReference type="Pfam" id="PF00376">
    <property type="entry name" value="MerR"/>
    <property type="match status" value="1"/>
</dbReference>
<dbReference type="InterPro" id="IPR015358">
    <property type="entry name" value="Tscrpt_reg_MerR_DNA-bd"/>
</dbReference>
<evidence type="ECO:0000259" key="5">
    <source>
        <dbReference type="PROSITE" id="PS50937"/>
    </source>
</evidence>
<gene>
    <name evidence="6" type="ORF">MNBD_CHLOROFLEXI01-137</name>
</gene>
<dbReference type="InterPro" id="IPR000551">
    <property type="entry name" value="MerR-type_HTH_dom"/>
</dbReference>
<dbReference type="SMART" id="SM00422">
    <property type="entry name" value="HTH_MERR"/>
    <property type="match status" value="1"/>
</dbReference>
<dbReference type="InterPro" id="IPR009061">
    <property type="entry name" value="DNA-bd_dom_put_sf"/>
</dbReference>
<dbReference type="CDD" id="cd04770">
    <property type="entry name" value="HTH_HMRTR"/>
    <property type="match status" value="1"/>
</dbReference>
<dbReference type="SUPFAM" id="SSF46955">
    <property type="entry name" value="Putative DNA-binding domain"/>
    <property type="match status" value="1"/>
</dbReference>
<dbReference type="PRINTS" id="PR00040">
    <property type="entry name" value="HTHMERR"/>
</dbReference>
<name>A0A3B0VNH3_9ZZZZ</name>
<evidence type="ECO:0000313" key="6">
    <source>
        <dbReference type="EMBL" id="VAW39897.1"/>
    </source>
</evidence>
<sequence length="144" mass="16600">MTKFRQIGLVARDLGINPKTIRYYEEINLIPQAQRTESGYRIYAQADIDRIAFILRARELDFSLDDIGEILALREDGEAPCLYVTELVQKQLAIIDSKIAALKQLRNELIDVQQQAQTISVDVMDKECVCHLIENREIREKNAH</sequence>
<feature type="coiled-coil region" evidence="4">
    <location>
        <begin position="95"/>
        <end position="122"/>
    </location>
</feature>
<dbReference type="PROSITE" id="PS00552">
    <property type="entry name" value="HTH_MERR_1"/>
    <property type="match status" value="1"/>
</dbReference>
<reference evidence="6" key="1">
    <citation type="submission" date="2018-06" db="EMBL/GenBank/DDBJ databases">
        <authorList>
            <person name="Zhirakovskaya E."/>
        </authorList>
    </citation>
    <scope>NUCLEOTIDE SEQUENCE</scope>
</reference>
<organism evidence="6">
    <name type="scientific">hydrothermal vent metagenome</name>
    <dbReference type="NCBI Taxonomy" id="652676"/>
    <lineage>
        <taxon>unclassified sequences</taxon>
        <taxon>metagenomes</taxon>
        <taxon>ecological metagenomes</taxon>
    </lineage>
</organism>